<dbReference type="GO" id="GO:0005769">
    <property type="term" value="C:early endosome"/>
    <property type="evidence" value="ECO:0007669"/>
    <property type="project" value="TreeGrafter"/>
</dbReference>
<evidence type="ECO:0000256" key="2">
    <source>
        <dbReference type="SAM" id="MobiDB-lite"/>
    </source>
</evidence>
<feature type="compositionally biased region" description="Polar residues" evidence="2">
    <location>
        <begin position="887"/>
        <end position="905"/>
    </location>
</feature>
<dbReference type="SMART" id="SM01254">
    <property type="entry name" value="KLRAQ"/>
    <property type="match status" value="1"/>
</dbReference>
<dbReference type="InterPro" id="IPR006595">
    <property type="entry name" value="CTLH_C"/>
</dbReference>
<feature type="region of interest" description="Disordered" evidence="2">
    <location>
        <begin position="551"/>
        <end position="575"/>
    </location>
</feature>
<dbReference type="InterPro" id="IPR019343">
    <property type="entry name" value="PPP1R21_N"/>
</dbReference>
<dbReference type="Pfam" id="PF10607">
    <property type="entry name" value="CTLH"/>
    <property type="match status" value="1"/>
</dbReference>
<evidence type="ECO:0000256" key="1">
    <source>
        <dbReference type="SAM" id="Coils"/>
    </source>
</evidence>
<gene>
    <name evidence="4" type="primary">Acey_s0493.g2430</name>
    <name evidence="4" type="ORF">Y032_0493g2430</name>
</gene>
<evidence type="ECO:0000259" key="3">
    <source>
        <dbReference type="PROSITE" id="PS50897"/>
    </source>
</evidence>
<reference evidence="5" key="1">
    <citation type="journal article" date="2015" name="Nat. Genet.">
        <title>The genome and transcriptome of the zoonotic hookworm Ancylostoma ceylanicum identify infection-specific gene families.</title>
        <authorList>
            <person name="Schwarz E.M."/>
            <person name="Hu Y."/>
            <person name="Antoshechkin I."/>
            <person name="Miller M.M."/>
            <person name="Sternberg P.W."/>
            <person name="Aroian R.V."/>
        </authorList>
    </citation>
    <scope>NUCLEOTIDE SEQUENCE</scope>
    <source>
        <strain evidence="5">HY135</strain>
    </source>
</reference>
<organism evidence="4 5">
    <name type="scientific">Ancylostoma ceylanicum</name>
    <dbReference type="NCBI Taxonomy" id="53326"/>
    <lineage>
        <taxon>Eukaryota</taxon>
        <taxon>Metazoa</taxon>
        <taxon>Ecdysozoa</taxon>
        <taxon>Nematoda</taxon>
        <taxon>Chromadorea</taxon>
        <taxon>Rhabditida</taxon>
        <taxon>Rhabditina</taxon>
        <taxon>Rhabditomorpha</taxon>
        <taxon>Strongyloidea</taxon>
        <taxon>Ancylostomatidae</taxon>
        <taxon>Ancylostomatinae</taxon>
        <taxon>Ancylostoma</taxon>
    </lineage>
</organism>
<dbReference type="PANTHER" id="PTHR21448:SF0">
    <property type="entry name" value="PROTEIN PHOSPHATASE 1 REGULATORY SUBUNIT 21"/>
    <property type="match status" value="1"/>
</dbReference>
<dbReference type="Pfam" id="PF21636">
    <property type="entry name" value="PPP1R21_C"/>
    <property type="match status" value="1"/>
</dbReference>
<keyword evidence="1" id="KW-0175">Coiled coil</keyword>
<dbReference type="InterPro" id="IPR040024">
    <property type="entry name" value="PPP1R21"/>
</dbReference>
<dbReference type="PANTHER" id="PTHR21448">
    <property type="entry name" value="SMOOTH MUSCLE MYOSIN HEAVY CHAIN-RELATED"/>
    <property type="match status" value="1"/>
</dbReference>
<dbReference type="InterPro" id="IPR006594">
    <property type="entry name" value="LisH"/>
</dbReference>
<dbReference type="GO" id="GO:0016020">
    <property type="term" value="C:membrane"/>
    <property type="evidence" value="ECO:0007669"/>
    <property type="project" value="TreeGrafter"/>
</dbReference>
<dbReference type="Gene3D" id="1.10.287.1490">
    <property type="match status" value="1"/>
</dbReference>
<feature type="coiled-coil region" evidence="1">
    <location>
        <begin position="507"/>
        <end position="541"/>
    </location>
</feature>
<evidence type="ECO:0000313" key="5">
    <source>
        <dbReference type="Proteomes" id="UP000024635"/>
    </source>
</evidence>
<name>A0A016WWP4_9BILA</name>
<dbReference type="OrthoDB" id="1933281at2759"/>
<proteinExistence type="predicted"/>
<dbReference type="EMBL" id="JARK01000093">
    <property type="protein sequence ID" value="EYC43448.1"/>
    <property type="molecule type" value="Genomic_DNA"/>
</dbReference>
<dbReference type="InterPro" id="IPR024964">
    <property type="entry name" value="CTLH/CRA"/>
</dbReference>
<dbReference type="InterPro" id="IPR049372">
    <property type="entry name" value="PPP1R21_C"/>
</dbReference>
<feature type="domain" description="CTLH" evidence="3">
    <location>
        <begin position="169"/>
        <end position="213"/>
    </location>
</feature>
<feature type="region of interest" description="Disordered" evidence="2">
    <location>
        <begin position="886"/>
        <end position="905"/>
    </location>
</feature>
<comment type="caution">
    <text evidence="4">The sequence shown here is derived from an EMBL/GenBank/DDBJ whole genome shotgun (WGS) entry which is preliminary data.</text>
</comment>
<dbReference type="PROSITE" id="PS50897">
    <property type="entry name" value="CTLH"/>
    <property type="match status" value="1"/>
</dbReference>
<dbReference type="AlphaFoldDB" id="A0A016WWP4"/>
<feature type="coiled-coil region" evidence="1">
    <location>
        <begin position="1003"/>
        <end position="1055"/>
    </location>
</feature>
<dbReference type="Proteomes" id="UP000024635">
    <property type="component" value="Unassembled WGS sequence"/>
</dbReference>
<feature type="region of interest" description="Disordered" evidence="2">
    <location>
        <begin position="831"/>
        <end position="850"/>
    </location>
</feature>
<feature type="coiled-coil region" evidence="1">
    <location>
        <begin position="1"/>
        <end position="28"/>
    </location>
</feature>
<keyword evidence="5" id="KW-1185">Reference proteome</keyword>
<dbReference type="PROSITE" id="PS50896">
    <property type="entry name" value="LISH"/>
    <property type="match status" value="1"/>
</dbReference>
<accession>A0A016WWP4</accession>
<sequence length="1168" mass="131311">MPETSESLAEIESALNRLSKELDQFEGTWAANMSKLLASAELYDRELLSDDASPEMSVTAQMLLEELGARGEETLTQMLAHHKSLHHGVSQIGKDIDKSTHREIGGLIRNEKDIERDPKSQRLVDGMVCDYLMTCGHTSIAEILVKEAGLGGRIDGYLANRKVIDWIMEALKNQDIGPAIAWLKQNPHSDTKLQYDLLKQHMVALIQEGRRIEAMQFGRQLSPFGYEQETAQVMGAIVMGKDRNDPRYEALFSPLAWPALESRMSVALAQSDTRFANVILTGMRAVPILVNLKQVMVNRQDHLFSGEELPVEVKIDDPLAWPALESRMSVALAQSDTRFANVILTGMRAVPILVNLKQVMVNRQDHLFSGEELPVEVKIDEFQWMSVSSVSFNTDVNVRYERLSTEYAKLRSHVKVLSEGVIAERKKNEVFADKIQELESQLHKVDAENESLTFRNDQLVKRVESLQDELETLAHSRAGSIKKGKFPKKSKDTKELLSELGALGDRVLILEEELQNKIQQNAELTSKISELEERHAEELASLSNEFARKLEEAESHKLSSDRRREHKPERPVKSVKPLEQSVEICNILAESPSPTPPPINEAYLQAAESARNSLQGLSTLFELLYQRTQVYPFDATLEALPNHVRKLSSELVQCSQLFTPSIEIVQRCIEKAEFQLSTDVAELHSCLKVVVRHCRVMMPELLKRLAVEENKVTWCDSQLEKLNNAWCTDVCRLLVAIDAVSSALAVTAAGDGSGGEKLCAALEEGFFVVKELESTFAARWVIESRFPTATKRICCIGTATTNCLSRLLTEVGKLSARVHAINGLLVENGKEATAPPSERERVTGGYNPFDDDCEEATITEENVIATEKVSSCSVGVDTSDLMPVSADTPQNVPNSPTSSTCSKPENSSVQLMVDCLKSRVSTLEAERESHLVDLSLLRRKLENLGVKEIGDDSQSEIEMLKQVNRERLRAVTDSLQTAQCATNYYKGECEILLRKYFLCMEEKRVLEETVRDMRHELSSLTDELASVRRGYDDQLSQMTEHVAELNGKLAGIEKERGGQRTPVTPQRSGFSVVFYEIFVAAEVAVHEIVCDDESLERSCHSGLSTHMEERFYPYYARLYRFGTSVEYSFMKIEIYSIYALRCFFALRLLCTHSYSYCDVYYTSYSLPL</sequence>
<evidence type="ECO:0000313" key="4">
    <source>
        <dbReference type="EMBL" id="EYC43448.1"/>
    </source>
</evidence>
<feature type="coiled-coil region" evidence="1">
    <location>
        <begin position="428"/>
        <end position="476"/>
    </location>
</feature>
<protein>
    <recommendedName>
        <fullName evidence="3">CTLH domain-containing protein</fullName>
    </recommendedName>
</protein>
<dbReference type="Pfam" id="PF10205">
    <property type="entry name" value="KLRAQ"/>
    <property type="match status" value="1"/>
</dbReference>
<feature type="compositionally biased region" description="Basic and acidic residues" evidence="2">
    <location>
        <begin position="551"/>
        <end position="572"/>
    </location>
</feature>
<dbReference type="STRING" id="53326.A0A016WWP4"/>